<proteinExistence type="predicted"/>
<keyword evidence="4" id="KW-1185">Reference proteome</keyword>
<protein>
    <submittedName>
        <fullName evidence="3">Uncharacterized protein</fullName>
    </submittedName>
</protein>
<evidence type="ECO:0000313" key="4">
    <source>
        <dbReference type="Proteomes" id="UP001651158"/>
    </source>
</evidence>
<comment type="caution">
    <text evidence="3">The sequence shown here is derived from an EMBL/GenBank/DDBJ whole genome shotgun (WGS) entry which is preliminary data.</text>
</comment>
<dbReference type="EMBL" id="JAKROA010000012">
    <property type="protein sequence ID" value="KAL5104477.1"/>
    <property type="molecule type" value="Genomic_DNA"/>
</dbReference>
<evidence type="ECO:0000313" key="3">
    <source>
        <dbReference type="EMBL" id="KAL5104561.1"/>
    </source>
</evidence>
<reference evidence="3 4" key="1">
    <citation type="journal article" date="2022" name="Front. Cell. Infect. Microbiol.">
        <title>The Genomes of Two Strains of Taenia crassiceps the Animal Model for the Study of Human Cysticercosis.</title>
        <authorList>
            <person name="Bobes R.J."/>
            <person name="Estrada K."/>
            <person name="Rios-Valencia D.G."/>
            <person name="Calderon-Gallegos A."/>
            <person name="de la Torre P."/>
            <person name="Carrero J.C."/>
            <person name="Sanchez-Flores A."/>
            <person name="Laclette J.P."/>
        </authorList>
    </citation>
    <scope>NUCLEOTIDE SEQUENCE [LARGE SCALE GENOMIC DNA]</scope>
    <source>
        <strain evidence="3">WFUcys</strain>
    </source>
</reference>
<gene>
    <name evidence="2" type="ORF">TcWFU_006185</name>
    <name evidence="3" type="ORF">TcWFU_010373</name>
</gene>
<accession>A0ABR4Q4Q1</accession>
<dbReference type="Proteomes" id="UP001651158">
    <property type="component" value="Unassembled WGS sequence"/>
</dbReference>
<sequence length="122" mass="13750">MSNEEWQWQEGSQATITLGCPPSPPRPIRPSLVASHPPLFLSSLPPSLPPSLQASIHAVVHCSSSYSNRHSDKKKKKKRRKEKEKERKRPSLFIWIAPTSWLNAFCQLPEAKTITAPAARCR</sequence>
<organism evidence="3 4">
    <name type="scientific">Taenia crassiceps</name>
    <dbReference type="NCBI Taxonomy" id="6207"/>
    <lineage>
        <taxon>Eukaryota</taxon>
        <taxon>Metazoa</taxon>
        <taxon>Spiralia</taxon>
        <taxon>Lophotrochozoa</taxon>
        <taxon>Platyhelminthes</taxon>
        <taxon>Cestoda</taxon>
        <taxon>Eucestoda</taxon>
        <taxon>Cyclophyllidea</taxon>
        <taxon>Taeniidae</taxon>
        <taxon>Taenia</taxon>
    </lineage>
</organism>
<feature type="compositionally biased region" description="Polar residues" evidence="1">
    <location>
        <begin position="1"/>
        <end position="16"/>
    </location>
</feature>
<evidence type="ECO:0000313" key="2">
    <source>
        <dbReference type="EMBL" id="KAL5104477.1"/>
    </source>
</evidence>
<feature type="region of interest" description="Disordered" evidence="1">
    <location>
        <begin position="63"/>
        <end position="88"/>
    </location>
</feature>
<evidence type="ECO:0000256" key="1">
    <source>
        <dbReference type="SAM" id="MobiDB-lite"/>
    </source>
</evidence>
<reference evidence="3" key="2">
    <citation type="submission" date="2024-12" db="EMBL/GenBank/DDBJ databases">
        <authorList>
            <person name="Estrada K."/>
            <person name="Bobes R.J."/>
            <person name="Sanchez-Flores A."/>
            <person name="Laclette J.P."/>
        </authorList>
    </citation>
    <scope>NUCLEOTIDE SEQUENCE</scope>
    <source>
        <strain evidence="3">WFUcys</strain>
        <tissue evidence="3">Peritoneal cavity of infected mice</tissue>
    </source>
</reference>
<name>A0ABR4Q4Q1_9CEST</name>
<feature type="compositionally biased region" description="Basic residues" evidence="1">
    <location>
        <begin position="71"/>
        <end position="82"/>
    </location>
</feature>
<dbReference type="EMBL" id="JAKROA010000012">
    <property type="protein sequence ID" value="KAL5104561.1"/>
    <property type="molecule type" value="Genomic_DNA"/>
</dbReference>
<feature type="region of interest" description="Disordered" evidence="1">
    <location>
        <begin position="1"/>
        <end position="32"/>
    </location>
</feature>